<proteinExistence type="predicted"/>
<evidence type="ECO:0000256" key="1">
    <source>
        <dbReference type="SAM" id="Phobius"/>
    </source>
</evidence>
<evidence type="ECO:0000313" key="3">
    <source>
        <dbReference type="EMBL" id="KAH3800508.1"/>
    </source>
</evidence>
<protein>
    <submittedName>
        <fullName evidence="3">Uncharacterized protein</fullName>
    </submittedName>
</protein>
<dbReference type="EMBL" id="JAIWYP010000007">
    <property type="protein sequence ID" value="KAH3800508.1"/>
    <property type="molecule type" value="Genomic_DNA"/>
</dbReference>
<name>A0A9D4J9L1_DREPO</name>
<comment type="caution">
    <text evidence="3">The sequence shown here is derived from an EMBL/GenBank/DDBJ whole genome shotgun (WGS) entry which is preliminary data.</text>
</comment>
<reference evidence="3" key="2">
    <citation type="submission" date="2020-11" db="EMBL/GenBank/DDBJ databases">
        <authorList>
            <person name="McCartney M.A."/>
            <person name="Auch B."/>
            <person name="Kono T."/>
            <person name="Mallez S."/>
            <person name="Becker A."/>
            <person name="Gohl D.M."/>
            <person name="Silverstein K.A.T."/>
            <person name="Koren S."/>
            <person name="Bechman K.B."/>
            <person name="Herman A."/>
            <person name="Abrahante J.E."/>
            <person name="Garbe J."/>
        </authorList>
    </citation>
    <scope>NUCLEOTIDE SEQUENCE</scope>
    <source>
        <strain evidence="3">Duluth1</strain>
        <tissue evidence="3">Whole animal</tissue>
    </source>
</reference>
<feature type="transmembrane region" description="Helical" evidence="1">
    <location>
        <begin position="46"/>
        <end position="69"/>
    </location>
</feature>
<organism evidence="3 4">
    <name type="scientific">Dreissena polymorpha</name>
    <name type="common">Zebra mussel</name>
    <name type="synonym">Mytilus polymorpha</name>
    <dbReference type="NCBI Taxonomy" id="45954"/>
    <lineage>
        <taxon>Eukaryota</taxon>
        <taxon>Metazoa</taxon>
        <taxon>Spiralia</taxon>
        <taxon>Lophotrochozoa</taxon>
        <taxon>Mollusca</taxon>
        <taxon>Bivalvia</taxon>
        <taxon>Autobranchia</taxon>
        <taxon>Heteroconchia</taxon>
        <taxon>Euheterodonta</taxon>
        <taxon>Imparidentia</taxon>
        <taxon>Neoheterodontei</taxon>
        <taxon>Myida</taxon>
        <taxon>Dreissenoidea</taxon>
        <taxon>Dreissenidae</taxon>
        <taxon>Dreissena</taxon>
    </lineage>
</organism>
<feature type="signal peptide" evidence="2">
    <location>
        <begin position="1"/>
        <end position="22"/>
    </location>
</feature>
<accession>A0A9D4J9L1</accession>
<feature type="chain" id="PRO_5039689416" evidence="2">
    <location>
        <begin position="23"/>
        <end position="71"/>
    </location>
</feature>
<keyword evidence="1" id="KW-0812">Transmembrane</keyword>
<evidence type="ECO:0000313" key="4">
    <source>
        <dbReference type="Proteomes" id="UP000828390"/>
    </source>
</evidence>
<keyword evidence="1" id="KW-1133">Transmembrane helix</keyword>
<gene>
    <name evidence="3" type="ORF">DPMN_154141</name>
</gene>
<sequence length="71" mass="6989">MRSSVLVALCAVSAAMVASVHGYYDMNSGVGALSSGYGYGTGYAIAPGGGGGGGFGGIFGILIFCKCLIMR</sequence>
<keyword evidence="4" id="KW-1185">Reference proteome</keyword>
<keyword evidence="2" id="KW-0732">Signal</keyword>
<keyword evidence="1" id="KW-0472">Membrane</keyword>
<dbReference type="Proteomes" id="UP000828390">
    <property type="component" value="Unassembled WGS sequence"/>
</dbReference>
<dbReference type="AlphaFoldDB" id="A0A9D4J9L1"/>
<evidence type="ECO:0000256" key="2">
    <source>
        <dbReference type="SAM" id="SignalP"/>
    </source>
</evidence>
<reference evidence="3" key="1">
    <citation type="journal article" date="2019" name="bioRxiv">
        <title>The Genome of the Zebra Mussel, Dreissena polymorpha: A Resource for Invasive Species Research.</title>
        <authorList>
            <person name="McCartney M.A."/>
            <person name="Auch B."/>
            <person name="Kono T."/>
            <person name="Mallez S."/>
            <person name="Zhang Y."/>
            <person name="Obille A."/>
            <person name="Becker A."/>
            <person name="Abrahante J.E."/>
            <person name="Garbe J."/>
            <person name="Badalamenti J.P."/>
            <person name="Herman A."/>
            <person name="Mangelson H."/>
            <person name="Liachko I."/>
            <person name="Sullivan S."/>
            <person name="Sone E.D."/>
            <person name="Koren S."/>
            <person name="Silverstein K.A.T."/>
            <person name="Beckman K.B."/>
            <person name="Gohl D.M."/>
        </authorList>
    </citation>
    <scope>NUCLEOTIDE SEQUENCE</scope>
    <source>
        <strain evidence="3">Duluth1</strain>
        <tissue evidence="3">Whole animal</tissue>
    </source>
</reference>